<organism evidence="1 2">
    <name type="scientific">Arachnia propionica</name>
    <dbReference type="NCBI Taxonomy" id="1750"/>
    <lineage>
        <taxon>Bacteria</taxon>
        <taxon>Bacillati</taxon>
        <taxon>Actinomycetota</taxon>
        <taxon>Actinomycetes</taxon>
        <taxon>Propionibacteriales</taxon>
        <taxon>Propionibacteriaceae</taxon>
        <taxon>Arachnia</taxon>
    </lineage>
</organism>
<accession>A0AB37I533</accession>
<evidence type="ECO:0000313" key="2">
    <source>
        <dbReference type="Proteomes" id="UP000677180"/>
    </source>
</evidence>
<sequence length="127" mass="13086">MRIVAGSWKIDPAGVNGILTSVGTEQQGLVAALGEGEFEAIFTGIGEAGGLIAEVPKALQALMENQKSNLQAVTNRVAAGTNGVANAVVSYNQGQEAMAGEFQRQMVASASSGDFSYFEANGYKNGL</sequence>
<gene>
    <name evidence="1" type="ORF">J5A53_04865</name>
</gene>
<dbReference type="Pfam" id="PF20117">
    <property type="entry name" value="DUF6507"/>
    <property type="match status" value="1"/>
</dbReference>
<dbReference type="AlphaFoldDB" id="A0AB37I533"/>
<evidence type="ECO:0000313" key="1">
    <source>
        <dbReference type="EMBL" id="QUC12026.1"/>
    </source>
</evidence>
<protein>
    <submittedName>
        <fullName evidence="1">Uncharacterized protein</fullName>
    </submittedName>
</protein>
<dbReference type="InterPro" id="IPR045436">
    <property type="entry name" value="DUF6507"/>
</dbReference>
<reference evidence="1" key="1">
    <citation type="submission" date="2021-03" db="EMBL/GenBank/DDBJ databases">
        <title>Human Oral Microbial Genomes.</title>
        <authorList>
            <person name="Johnston C.D."/>
            <person name="Chen T."/>
            <person name="Dewhirst F.E."/>
        </authorList>
    </citation>
    <scope>NUCLEOTIDE SEQUENCE</scope>
    <source>
        <strain evidence="1">F0714</strain>
    </source>
</reference>
<dbReference type="EMBL" id="CP072385">
    <property type="protein sequence ID" value="QUC12026.1"/>
    <property type="molecule type" value="Genomic_DNA"/>
</dbReference>
<dbReference type="Proteomes" id="UP000677180">
    <property type="component" value="Chromosome"/>
</dbReference>
<name>A0AB37I533_9ACTN</name>
<proteinExistence type="predicted"/>
<dbReference type="RefSeq" id="WP_041696585.1">
    <property type="nucleotide sequence ID" value="NZ_CAUVFX010000017.1"/>
</dbReference>